<comment type="caution">
    <text evidence="2">The sequence shown here is derived from an EMBL/GenBank/DDBJ whole genome shotgun (WGS) entry which is preliminary data.</text>
</comment>
<dbReference type="Proteomes" id="UP000799049">
    <property type="component" value="Unassembled WGS sequence"/>
</dbReference>
<keyword evidence="3" id="KW-1185">Reference proteome</keyword>
<evidence type="ECO:0000313" key="3">
    <source>
        <dbReference type="Proteomes" id="UP000799049"/>
    </source>
</evidence>
<evidence type="ECO:0000256" key="1">
    <source>
        <dbReference type="SAM" id="MobiDB-lite"/>
    </source>
</evidence>
<dbReference type="AlphaFoldDB" id="A0A8K0F0D8"/>
<dbReference type="EMBL" id="VRVR01000060">
    <property type="protein sequence ID" value="KAF0852151.1"/>
    <property type="molecule type" value="Genomic_DNA"/>
</dbReference>
<organism evidence="2 3">
    <name type="scientific">Andalucia godoyi</name>
    <name type="common">Flagellate</name>
    <dbReference type="NCBI Taxonomy" id="505711"/>
    <lineage>
        <taxon>Eukaryota</taxon>
        <taxon>Discoba</taxon>
        <taxon>Jakobida</taxon>
        <taxon>Andalucina</taxon>
        <taxon>Andaluciidae</taxon>
        <taxon>Andalucia</taxon>
    </lineage>
</organism>
<feature type="compositionally biased region" description="Polar residues" evidence="1">
    <location>
        <begin position="51"/>
        <end position="65"/>
    </location>
</feature>
<sequence>MKARRNVSLMHVERAFQVTGLFPLRKNVFEAEFSEAEHAAQQAAEMRFWDNRSNTAEPHSSSTASQRHEDDDTDDDDDDDDDDDASVISNDEAGRKRSTRAGHKRRQRRNRQRGVLPASAGKDLKKTRGNKKSLCITAQEAVAYMRNKEADEKRRKAEKEAKAQKRQQGAARSASVSTAPGPQNAIHIRSYNGGEGSSTSP</sequence>
<feature type="compositionally biased region" description="Basic residues" evidence="1">
    <location>
        <begin position="96"/>
        <end position="112"/>
    </location>
</feature>
<reference evidence="2" key="1">
    <citation type="submission" date="2019-09" db="EMBL/GenBank/DDBJ databases">
        <title>The Mitochondrial Proteome of the Jakobid, Andalucia godoyi, a Protist With the Most Gene-Rich and Bacteria-Like Mitochondrial Genome.</title>
        <authorList>
            <person name="Gray M.W."/>
            <person name="Burger G."/>
            <person name="Derelle R."/>
            <person name="Klimes V."/>
            <person name="Leger M."/>
            <person name="Sarrasin M."/>
            <person name="Vlcek C."/>
            <person name="Roger A.J."/>
            <person name="Elias M."/>
            <person name="Lang B.F."/>
        </authorList>
    </citation>
    <scope>NUCLEOTIDE SEQUENCE</scope>
    <source>
        <strain evidence="2">And28</strain>
    </source>
</reference>
<gene>
    <name evidence="2" type="ORF">ANDGO_01342</name>
</gene>
<accession>A0A8K0F0D8</accession>
<feature type="region of interest" description="Disordered" evidence="1">
    <location>
        <begin position="37"/>
        <end position="201"/>
    </location>
</feature>
<feature type="compositionally biased region" description="Acidic residues" evidence="1">
    <location>
        <begin position="71"/>
        <end position="85"/>
    </location>
</feature>
<name>A0A8K0F0D8_ANDGO</name>
<evidence type="ECO:0000313" key="2">
    <source>
        <dbReference type="EMBL" id="KAF0852151.1"/>
    </source>
</evidence>
<feature type="compositionally biased region" description="Basic and acidic residues" evidence="1">
    <location>
        <begin position="146"/>
        <end position="163"/>
    </location>
</feature>
<proteinExistence type="predicted"/>
<protein>
    <submittedName>
        <fullName evidence="2">Putative mitochondrial protein</fullName>
    </submittedName>
</protein>